<dbReference type="CDD" id="cd00037">
    <property type="entry name" value="CLECT"/>
    <property type="match status" value="1"/>
</dbReference>
<dbReference type="PANTHER" id="PTHR22803">
    <property type="entry name" value="MANNOSE, PHOSPHOLIPASE, LECTIN RECEPTOR RELATED"/>
    <property type="match status" value="1"/>
</dbReference>
<proteinExistence type="predicted"/>
<keyword evidence="4" id="KW-1185">Reference proteome</keyword>
<dbReference type="RefSeq" id="XP_030760126.1">
    <property type="nucleotide sequence ID" value="XM_030904266.1"/>
</dbReference>
<keyword evidence="2" id="KW-0732">Signal</keyword>
<protein>
    <submittedName>
        <fullName evidence="5">C-type Lectin CRL-like</fullName>
    </submittedName>
</protein>
<dbReference type="PROSITE" id="PS50041">
    <property type="entry name" value="C_TYPE_LECTIN_2"/>
    <property type="match status" value="1"/>
</dbReference>
<dbReference type="Proteomes" id="UP000504635">
    <property type="component" value="Unplaced"/>
</dbReference>
<dbReference type="OrthoDB" id="6746664at2759"/>
<dbReference type="SUPFAM" id="SSF56436">
    <property type="entry name" value="C-type lectin-like"/>
    <property type="match status" value="1"/>
</dbReference>
<evidence type="ECO:0000256" key="2">
    <source>
        <dbReference type="SAM" id="SignalP"/>
    </source>
</evidence>
<evidence type="ECO:0000313" key="5">
    <source>
        <dbReference type="RefSeq" id="XP_030760126.1"/>
    </source>
</evidence>
<keyword evidence="1" id="KW-1015">Disulfide bond</keyword>
<organism evidence="4 5">
    <name type="scientific">Sitophilus oryzae</name>
    <name type="common">Rice weevil</name>
    <name type="synonym">Curculio oryzae</name>
    <dbReference type="NCBI Taxonomy" id="7048"/>
    <lineage>
        <taxon>Eukaryota</taxon>
        <taxon>Metazoa</taxon>
        <taxon>Ecdysozoa</taxon>
        <taxon>Arthropoda</taxon>
        <taxon>Hexapoda</taxon>
        <taxon>Insecta</taxon>
        <taxon>Pterygota</taxon>
        <taxon>Neoptera</taxon>
        <taxon>Endopterygota</taxon>
        <taxon>Coleoptera</taxon>
        <taxon>Polyphaga</taxon>
        <taxon>Cucujiformia</taxon>
        <taxon>Curculionidae</taxon>
        <taxon>Dryophthorinae</taxon>
        <taxon>Sitophilus</taxon>
    </lineage>
</organism>
<feature type="signal peptide" evidence="2">
    <location>
        <begin position="1"/>
        <end position="25"/>
    </location>
</feature>
<feature type="chain" id="PRO_5027027840" evidence="2">
    <location>
        <begin position="26"/>
        <end position="192"/>
    </location>
</feature>
<evidence type="ECO:0000313" key="4">
    <source>
        <dbReference type="Proteomes" id="UP000504635"/>
    </source>
</evidence>
<dbReference type="InterPro" id="IPR016187">
    <property type="entry name" value="CTDL_fold"/>
</dbReference>
<dbReference type="InterPro" id="IPR001304">
    <property type="entry name" value="C-type_lectin-like"/>
</dbReference>
<reference evidence="5" key="1">
    <citation type="submission" date="2025-08" db="UniProtKB">
        <authorList>
            <consortium name="RefSeq"/>
        </authorList>
    </citation>
    <scope>IDENTIFICATION</scope>
    <source>
        <tissue evidence="5">Gonads</tissue>
    </source>
</reference>
<feature type="domain" description="C-type lectin" evidence="3">
    <location>
        <begin position="56"/>
        <end position="186"/>
    </location>
</feature>
<gene>
    <name evidence="5" type="primary">LOC115885371</name>
</gene>
<dbReference type="KEGG" id="soy:115885371"/>
<dbReference type="Gene3D" id="3.10.100.10">
    <property type="entry name" value="Mannose-Binding Protein A, subunit A"/>
    <property type="match status" value="1"/>
</dbReference>
<dbReference type="InterPro" id="IPR018378">
    <property type="entry name" value="C-type_lectin_CS"/>
</dbReference>
<dbReference type="GeneID" id="115885371"/>
<dbReference type="AlphaFoldDB" id="A0A6J2YA60"/>
<evidence type="ECO:0000259" key="3">
    <source>
        <dbReference type="PROSITE" id="PS50041"/>
    </source>
</evidence>
<dbReference type="PROSITE" id="PS00615">
    <property type="entry name" value="C_TYPE_LECTIN_1"/>
    <property type="match status" value="1"/>
</dbReference>
<dbReference type="Pfam" id="PF00059">
    <property type="entry name" value="Lectin_C"/>
    <property type="match status" value="1"/>
</dbReference>
<dbReference type="InParanoid" id="A0A6J2YA60"/>
<evidence type="ECO:0000256" key="1">
    <source>
        <dbReference type="ARBA" id="ARBA00023157"/>
    </source>
</evidence>
<sequence>MMFHLKTNILTCLVIVTCFLKDGKCGVRNCNLIPLQISKSAQTESKIQYRDQTPCRSTTSYSIGNSEEEFLRAFVLCKENGMELATITSEEEQVALEKYMKGPDNDEVGTGANNRFWLGGTRLGSRNKNEFLWLTTGQHFHYTNWHPNQPDNYDNKEECLQLAYYSNDKYLWNDMRCDLKMKYVCQRTLECC</sequence>
<dbReference type="InterPro" id="IPR016186">
    <property type="entry name" value="C-type_lectin-like/link_sf"/>
</dbReference>
<dbReference type="InterPro" id="IPR050111">
    <property type="entry name" value="C-type_lectin/snaclec_domain"/>
</dbReference>
<accession>A0A6J2YA60</accession>
<name>A0A6J2YA60_SITOR</name>
<dbReference type="SMART" id="SM00034">
    <property type="entry name" value="CLECT"/>
    <property type="match status" value="1"/>
</dbReference>